<dbReference type="Proteomes" id="UP000327013">
    <property type="component" value="Chromosome 8"/>
</dbReference>
<dbReference type="GO" id="GO:0005773">
    <property type="term" value="C:vacuole"/>
    <property type="evidence" value="ECO:0007669"/>
    <property type="project" value="TreeGrafter"/>
</dbReference>
<dbReference type="SUPFAM" id="SSF103473">
    <property type="entry name" value="MFS general substrate transporter"/>
    <property type="match status" value="1"/>
</dbReference>
<keyword evidence="9" id="KW-0472">Membrane</keyword>
<dbReference type="GO" id="GO:0005886">
    <property type="term" value="C:plasma membrane"/>
    <property type="evidence" value="ECO:0007669"/>
    <property type="project" value="TreeGrafter"/>
</dbReference>
<keyword evidence="6" id="KW-0812">Transmembrane</keyword>
<dbReference type="InterPro" id="IPR036259">
    <property type="entry name" value="MFS_trans_sf"/>
</dbReference>
<dbReference type="OrthoDB" id="28755at2759"/>
<comment type="pathway">
    <text evidence="2">Glycan biosynthesis; sucrose metabolism.</text>
</comment>
<evidence type="ECO:0000256" key="4">
    <source>
        <dbReference type="ARBA" id="ARBA00022448"/>
    </source>
</evidence>
<comment type="similarity">
    <text evidence="3">Belongs to the glycoside-pentoside-hexuronide (GPH) cation symporter transporter (TC 2.A.2.4) family.</text>
</comment>
<keyword evidence="4" id="KW-0813">Transport</keyword>
<evidence type="ECO:0000256" key="7">
    <source>
        <dbReference type="ARBA" id="ARBA00022847"/>
    </source>
</evidence>
<comment type="subcellular location">
    <subcellularLocation>
        <location evidence="1">Membrane</location>
        <topology evidence="1">Multi-pass membrane protein</topology>
    </subcellularLocation>
</comment>
<name>A0A5N6RXU8_9ROSI</name>
<evidence type="ECO:0000256" key="2">
    <source>
        <dbReference type="ARBA" id="ARBA00004914"/>
    </source>
</evidence>
<dbReference type="Gene3D" id="1.20.1250.20">
    <property type="entry name" value="MFS general substrate transporter like domains"/>
    <property type="match status" value="1"/>
</dbReference>
<evidence type="ECO:0000313" key="10">
    <source>
        <dbReference type="EMBL" id="KAE8126191.1"/>
    </source>
</evidence>
<evidence type="ECO:0008006" key="12">
    <source>
        <dbReference type="Google" id="ProtNLM"/>
    </source>
</evidence>
<keyword evidence="8" id="KW-1133">Transmembrane helix</keyword>
<keyword evidence="7" id="KW-0769">Symport</keyword>
<keyword evidence="11" id="KW-1185">Reference proteome</keyword>
<dbReference type="EMBL" id="CM017328">
    <property type="protein sequence ID" value="KAE8126191.1"/>
    <property type="molecule type" value="Genomic_DNA"/>
</dbReference>
<organism evidence="10 11">
    <name type="scientific">Carpinus fangiana</name>
    <dbReference type="NCBI Taxonomy" id="176857"/>
    <lineage>
        <taxon>Eukaryota</taxon>
        <taxon>Viridiplantae</taxon>
        <taxon>Streptophyta</taxon>
        <taxon>Embryophyta</taxon>
        <taxon>Tracheophyta</taxon>
        <taxon>Spermatophyta</taxon>
        <taxon>Magnoliopsida</taxon>
        <taxon>eudicotyledons</taxon>
        <taxon>Gunneridae</taxon>
        <taxon>Pentapetalae</taxon>
        <taxon>rosids</taxon>
        <taxon>fabids</taxon>
        <taxon>Fagales</taxon>
        <taxon>Betulaceae</taxon>
        <taxon>Carpinus</taxon>
    </lineage>
</organism>
<evidence type="ECO:0000256" key="6">
    <source>
        <dbReference type="ARBA" id="ARBA00022692"/>
    </source>
</evidence>
<dbReference type="PANTHER" id="PTHR19432">
    <property type="entry name" value="SUGAR TRANSPORTER"/>
    <property type="match status" value="1"/>
</dbReference>
<keyword evidence="5" id="KW-0762">Sugar transport</keyword>
<evidence type="ECO:0000256" key="5">
    <source>
        <dbReference type="ARBA" id="ARBA00022597"/>
    </source>
</evidence>
<accession>A0A5N6RXU8</accession>
<dbReference type="AlphaFoldDB" id="A0A5N6RXU8"/>
<evidence type="ECO:0000256" key="1">
    <source>
        <dbReference type="ARBA" id="ARBA00004141"/>
    </source>
</evidence>
<dbReference type="GO" id="GO:0008506">
    <property type="term" value="F:sucrose:proton symporter activity"/>
    <property type="evidence" value="ECO:0007669"/>
    <property type="project" value="TreeGrafter"/>
</dbReference>
<proteinExistence type="inferred from homology"/>
<evidence type="ECO:0000256" key="8">
    <source>
        <dbReference type="ARBA" id="ARBA00022989"/>
    </source>
</evidence>
<protein>
    <recommendedName>
        <fullName evidence="12">Major facilitator superfamily (MFS) profile domain-containing protein</fullName>
    </recommendedName>
</protein>
<reference evidence="10 11" key="1">
    <citation type="submission" date="2019-06" db="EMBL/GenBank/DDBJ databases">
        <title>A chromosomal-level reference genome of Carpinus fangiana (Coryloideae, Betulaceae).</title>
        <authorList>
            <person name="Yang X."/>
            <person name="Wang Z."/>
            <person name="Zhang L."/>
            <person name="Hao G."/>
            <person name="Liu J."/>
            <person name="Yang Y."/>
        </authorList>
    </citation>
    <scope>NUCLEOTIDE SEQUENCE [LARGE SCALE GENOMIC DNA]</scope>
    <source>
        <strain evidence="10">Cfa_2016G</strain>
        <tissue evidence="10">Leaf</tissue>
    </source>
</reference>
<sequence>MQGLGIPHAWANVIWLCRPLSGLLVQPLVGHMSDRCTSRFGHRRPFIFAGSALIAVSVLIIEHSANIRWLLDDRGCIHVWRILDVANNMTQGPCRALLADLTGNPP</sequence>
<dbReference type="PANTHER" id="PTHR19432:SF90">
    <property type="entry name" value="SUCROSE TRANSPORT PROTEIN SUC4"/>
    <property type="match status" value="1"/>
</dbReference>
<evidence type="ECO:0000313" key="11">
    <source>
        <dbReference type="Proteomes" id="UP000327013"/>
    </source>
</evidence>
<evidence type="ECO:0000256" key="3">
    <source>
        <dbReference type="ARBA" id="ARBA00007134"/>
    </source>
</evidence>
<gene>
    <name evidence="10" type="ORF">FH972_020932</name>
</gene>
<evidence type="ECO:0000256" key="9">
    <source>
        <dbReference type="ARBA" id="ARBA00023136"/>
    </source>
</evidence>